<comment type="caution">
    <text evidence="1">The sequence shown here is derived from an EMBL/GenBank/DDBJ whole genome shotgun (WGS) entry which is preliminary data.</text>
</comment>
<evidence type="ECO:0000313" key="1">
    <source>
        <dbReference type="EMBL" id="RVU01088.1"/>
    </source>
</evidence>
<evidence type="ECO:0000313" key="2">
    <source>
        <dbReference type="Proteomes" id="UP000282759"/>
    </source>
</evidence>
<keyword evidence="2" id="KW-1185">Reference proteome</keyword>
<protein>
    <submittedName>
        <fullName evidence="1">Uncharacterized protein</fullName>
    </submittedName>
</protein>
<dbReference type="RefSeq" id="WP_127704799.1">
    <property type="nucleotide sequence ID" value="NZ_SACK01000003.1"/>
</dbReference>
<dbReference type="EMBL" id="SACK01000003">
    <property type="protein sequence ID" value="RVU01088.1"/>
    <property type="molecule type" value="Genomic_DNA"/>
</dbReference>
<reference evidence="1 2" key="1">
    <citation type="submission" date="2019-01" db="EMBL/GenBank/DDBJ databases">
        <authorList>
            <person name="Chen W.-M."/>
        </authorList>
    </citation>
    <scope>NUCLEOTIDE SEQUENCE [LARGE SCALE GENOMIC DNA]</scope>
    <source>
        <strain evidence="1 2">YBJ-36</strain>
    </source>
</reference>
<proteinExistence type="predicted"/>
<gene>
    <name evidence="1" type="ORF">EOD41_10770</name>
</gene>
<dbReference type="Proteomes" id="UP000282759">
    <property type="component" value="Unassembled WGS sequence"/>
</dbReference>
<dbReference type="OrthoDB" id="1260832at2"/>
<dbReference type="AlphaFoldDB" id="A0A3S2Y180"/>
<organism evidence="1 2">
    <name type="scientific">Mucilaginibacter limnophilus</name>
    <dbReference type="NCBI Taxonomy" id="1932778"/>
    <lineage>
        <taxon>Bacteria</taxon>
        <taxon>Pseudomonadati</taxon>
        <taxon>Bacteroidota</taxon>
        <taxon>Sphingobacteriia</taxon>
        <taxon>Sphingobacteriales</taxon>
        <taxon>Sphingobacteriaceae</taxon>
        <taxon>Mucilaginibacter</taxon>
    </lineage>
</organism>
<name>A0A3S2Y180_9SPHI</name>
<accession>A0A3S2Y180</accession>
<sequence>MDKPNILVFSQIKYLEYKGKPFNVNDFTIDEDIQQSPIASVLKFQRVKNIMGELAYFSYKEDKHPCIFVSEVGSLTDIILRERFTNSLNLISLLFWLVKDSSINIQSIYITDTNNGTLTMTPSIDRFTTSGGVKGNVVFTEEEIEQVIKWSNLLSRYLVSNDDHVQRLSSKTEEKRSKVFESFFKNENRIHRAMRFLVIARESYTLQSKIAYYVNVLETLFSTNDMELKHRISERAAFFIGTTGKERIEVYELVGKCYDIRSSYFHGNKMSDLHQNYQERAARLDSLLRQLIQKIIMIENPIFLKNNDAITEYFKVLILQGFEASPEG</sequence>